<evidence type="ECO:0000313" key="2">
    <source>
        <dbReference type="EMBL" id="PWN55513.1"/>
    </source>
</evidence>
<dbReference type="SUPFAM" id="SSF89550">
    <property type="entry name" value="PHP domain-like"/>
    <property type="match status" value="1"/>
</dbReference>
<organism evidence="2 3">
    <name type="scientific">Abyssibacter profundi</name>
    <dbReference type="NCBI Taxonomy" id="2182787"/>
    <lineage>
        <taxon>Bacteria</taxon>
        <taxon>Pseudomonadati</taxon>
        <taxon>Pseudomonadota</taxon>
        <taxon>Gammaproteobacteria</taxon>
        <taxon>Chromatiales</taxon>
        <taxon>Oceanococcaceae</taxon>
        <taxon>Abyssibacter</taxon>
    </lineage>
</organism>
<dbReference type="PANTHER" id="PTHR42924:SF3">
    <property type="entry name" value="POLYMERASE_HISTIDINOL PHOSPHATASE N-TERMINAL DOMAIN-CONTAINING PROTEIN"/>
    <property type="match status" value="1"/>
</dbReference>
<dbReference type="RefSeq" id="WP_109720751.1">
    <property type="nucleotide sequence ID" value="NZ_QEQK01000010.1"/>
</dbReference>
<sequence length="405" mass="42443">MGGCGTGDPGNTGAPVQGGDDQGPAAPDAPGHDESGGAPAGELDLPPVASLTAGEWLRGDLHIHSDHSADASNNPITKITGLAESVGMDFLGLSDHDNHVEGAVAEHTWSDPAFVSSPLIMLYGAEWTTHRGHGNTFSAQPYDHQQLYDLRDDFDARIAAFVKEAGIHLSANHPGNGDSFSFSYDMVHSIEVWNSAIWATNEGAVTIWDDLLKSGRDLTGRGGSDSHHGYPEPGDTPVPNSIQAGGNNVGTPTTWVFATERSAAAVVEALTNGRVSISANPHAPRVEFTADVDGDGEADMMMGDNIVPTGDAVTFHVELLGGSAGLLPYTVQVVRDGADFTSLTIAPGQTTVTFVDNPPAGQRSYYRVEVTGLPVPYPEVPGASALSGNMIALSNPIYFNFDPDY</sequence>
<dbReference type="AlphaFoldDB" id="A0A363UJA8"/>
<name>A0A363UJA8_9GAMM</name>
<reference evidence="2 3" key="1">
    <citation type="submission" date="2018-05" db="EMBL/GenBank/DDBJ databases">
        <title>Abyssibacter profundi OUC007T gen. nov., sp. nov, a marine bacterium isolated from seawater of the Mariana Trench.</title>
        <authorList>
            <person name="Zhou S."/>
        </authorList>
    </citation>
    <scope>NUCLEOTIDE SEQUENCE [LARGE SCALE GENOMIC DNA]</scope>
    <source>
        <strain evidence="2 3">OUC007</strain>
    </source>
</reference>
<dbReference type="Gene3D" id="3.20.20.140">
    <property type="entry name" value="Metal-dependent hydrolases"/>
    <property type="match status" value="1"/>
</dbReference>
<dbReference type="GO" id="GO:0004534">
    <property type="term" value="F:5'-3' RNA exonuclease activity"/>
    <property type="evidence" value="ECO:0007669"/>
    <property type="project" value="TreeGrafter"/>
</dbReference>
<feature type="region of interest" description="Disordered" evidence="1">
    <location>
        <begin position="219"/>
        <end position="246"/>
    </location>
</feature>
<evidence type="ECO:0000256" key="1">
    <source>
        <dbReference type="SAM" id="MobiDB-lite"/>
    </source>
</evidence>
<evidence type="ECO:0000313" key="3">
    <source>
        <dbReference type="Proteomes" id="UP000251800"/>
    </source>
</evidence>
<feature type="compositionally biased region" description="Basic and acidic residues" evidence="1">
    <location>
        <begin position="219"/>
        <end position="230"/>
    </location>
</feature>
<feature type="compositionally biased region" description="Gly residues" evidence="1">
    <location>
        <begin position="1"/>
        <end position="10"/>
    </location>
</feature>
<accession>A0A363UJA8</accession>
<dbReference type="NCBIfam" id="NF038032">
    <property type="entry name" value="CehA_McbA_metalo"/>
    <property type="match status" value="1"/>
</dbReference>
<proteinExistence type="predicted"/>
<comment type="caution">
    <text evidence="2">The sequence shown here is derived from an EMBL/GenBank/DDBJ whole genome shotgun (WGS) entry which is preliminary data.</text>
</comment>
<dbReference type="GO" id="GO:0035312">
    <property type="term" value="F:5'-3' DNA exonuclease activity"/>
    <property type="evidence" value="ECO:0007669"/>
    <property type="project" value="TreeGrafter"/>
</dbReference>
<dbReference type="EMBL" id="QEQK01000010">
    <property type="protein sequence ID" value="PWN55513.1"/>
    <property type="molecule type" value="Genomic_DNA"/>
</dbReference>
<feature type="region of interest" description="Disordered" evidence="1">
    <location>
        <begin position="1"/>
        <end position="46"/>
    </location>
</feature>
<dbReference type="Proteomes" id="UP000251800">
    <property type="component" value="Unassembled WGS sequence"/>
</dbReference>
<dbReference type="PANTHER" id="PTHR42924">
    <property type="entry name" value="EXONUCLEASE"/>
    <property type="match status" value="1"/>
</dbReference>
<keyword evidence="3" id="KW-1185">Reference proteome</keyword>
<gene>
    <name evidence="2" type="ORF">DEH80_12025</name>
</gene>
<dbReference type="InterPro" id="IPR016195">
    <property type="entry name" value="Pol/histidinol_Pase-like"/>
</dbReference>
<dbReference type="InterPro" id="IPR052018">
    <property type="entry name" value="PHP_domain"/>
</dbReference>
<protein>
    <submittedName>
        <fullName evidence="2">Histidinol-phosphatase</fullName>
    </submittedName>
</protein>